<keyword evidence="3" id="KW-0539">Nucleus</keyword>
<comment type="similarity">
    <text evidence="4">Belongs to the DONSON family.</text>
</comment>
<comment type="subcellular location">
    <subcellularLocation>
        <location evidence="1">Nucleus</location>
    </subcellularLocation>
</comment>
<keyword evidence="5" id="KW-1185">Reference proteome</keyword>
<name>A0ABM1NGZ1_NICVS</name>
<reference evidence="6" key="1">
    <citation type="submission" date="2025-08" db="UniProtKB">
        <authorList>
            <consortium name="RefSeq"/>
        </authorList>
    </citation>
    <scope>IDENTIFICATION</scope>
    <source>
        <tissue evidence="6">Whole Larva</tissue>
    </source>
</reference>
<sequence>MSEEKMKPGFKWMHPSEVMKLHNLKRKKKALQARMQTTKKEVVPATTSGNFENVLTSAKRKNPFITSSDTKRTKPEVNTEESADQTLFKLLHLNADKQAKPAENYVSFDNILNKLDNKKSEPVEVVKVAGEKWIPIDWTLKTKVRFLSSKPFAWNQKLKISEEASGLTSFTRCLDTRTTTSSLDTSSNSKFHQCCLYWQQPSLPWMNLFPRTTMKASAGGSSVGSNSTIRESLHIAWTESLKSLFQLIRTKQCPYFYACANSFTVLFRAAGIGGFNEMHALVTPTTRGFRQSLRQEEIEFTMPLKKKIEVDAGYDSLDSKKEEDEDETTDEDWLESMGINKEDIKKINYTQAKITQKAECELDNSEQSLVLIQGPEVQAFYSYLVNCKSAVAPTGTYAGIPPTLLAPVAFNGATLNALKVRESKVHLDNDYYYSLDLSGPILPHLIHNLCLIHPEENSMTATFSNFESTLALGKITVGEQDGDGNVVFKQENLSDCGLASSVLKSFVSDSANRVSNFECIKYTAETSTYAWD</sequence>
<dbReference type="GeneID" id="108569160"/>
<evidence type="ECO:0000256" key="4">
    <source>
        <dbReference type="ARBA" id="ARBA00025806"/>
    </source>
</evidence>
<organism evidence="5 6">
    <name type="scientific">Nicrophorus vespilloides</name>
    <name type="common">Boreal carrion beetle</name>
    <dbReference type="NCBI Taxonomy" id="110193"/>
    <lineage>
        <taxon>Eukaryota</taxon>
        <taxon>Metazoa</taxon>
        <taxon>Ecdysozoa</taxon>
        <taxon>Arthropoda</taxon>
        <taxon>Hexapoda</taxon>
        <taxon>Insecta</taxon>
        <taxon>Pterygota</taxon>
        <taxon>Neoptera</taxon>
        <taxon>Endopterygota</taxon>
        <taxon>Coleoptera</taxon>
        <taxon>Polyphaga</taxon>
        <taxon>Staphyliniformia</taxon>
        <taxon>Silphidae</taxon>
        <taxon>Nicrophorinae</taxon>
        <taxon>Nicrophorus</taxon>
    </lineage>
</organism>
<dbReference type="PRINTS" id="PR02064">
    <property type="entry name" value="DONSON"/>
</dbReference>
<accession>A0ABM1NGZ1</accession>
<proteinExistence type="inferred from homology"/>
<dbReference type="InterPro" id="IPR024861">
    <property type="entry name" value="Donson"/>
</dbReference>
<keyword evidence="2" id="KW-0217">Developmental protein</keyword>
<dbReference type="Proteomes" id="UP000695000">
    <property type="component" value="Unplaced"/>
</dbReference>
<gene>
    <name evidence="6" type="primary">LOC108569160</name>
</gene>
<evidence type="ECO:0000313" key="6">
    <source>
        <dbReference type="RefSeq" id="XP_017786091.1"/>
    </source>
</evidence>
<dbReference type="PANTHER" id="PTHR12972:SF0">
    <property type="entry name" value="PROTEIN DOWNSTREAM NEIGHBOR OF SON"/>
    <property type="match status" value="1"/>
</dbReference>
<evidence type="ECO:0000256" key="1">
    <source>
        <dbReference type="ARBA" id="ARBA00004123"/>
    </source>
</evidence>
<dbReference type="RefSeq" id="XP_017786091.1">
    <property type="nucleotide sequence ID" value="XM_017930602.1"/>
</dbReference>
<protein>
    <submittedName>
        <fullName evidence="6">Protein downstream neighbor of son homolog</fullName>
    </submittedName>
</protein>
<evidence type="ECO:0000256" key="3">
    <source>
        <dbReference type="ARBA" id="ARBA00023242"/>
    </source>
</evidence>
<dbReference type="PANTHER" id="PTHR12972">
    <property type="entry name" value="DOWNSTREAM NEIGHBOR OF SON"/>
    <property type="match status" value="1"/>
</dbReference>
<evidence type="ECO:0000313" key="5">
    <source>
        <dbReference type="Proteomes" id="UP000695000"/>
    </source>
</evidence>
<evidence type="ECO:0000256" key="2">
    <source>
        <dbReference type="ARBA" id="ARBA00022473"/>
    </source>
</evidence>